<dbReference type="GO" id="GO:0003700">
    <property type="term" value="F:DNA-binding transcription factor activity"/>
    <property type="evidence" value="ECO:0007669"/>
    <property type="project" value="InterPro"/>
</dbReference>
<evidence type="ECO:0000256" key="4">
    <source>
        <dbReference type="ARBA" id="ARBA00023163"/>
    </source>
</evidence>
<evidence type="ECO:0000313" key="6">
    <source>
        <dbReference type="EMBL" id="MBW4564471.1"/>
    </source>
</evidence>
<gene>
    <name evidence="6" type="ORF">KME32_25710</name>
</gene>
<dbReference type="InterPro" id="IPR018062">
    <property type="entry name" value="HTH_AraC-typ_CS"/>
</dbReference>
<dbReference type="InterPro" id="IPR020449">
    <property type="entry name" value="Tscrpt_reg_AraC-type_HTH"/>
</dbReference>
<reference evidence="6" key="2">
    <citation type="journal article" date="2022" name="Microbiol. Resour. Announc.">
        <title>Metagenome Sequencing to Explore Phylogenomics of Terrestrial Cyanobacteria.</title>
        <authorList>
            <person name="Ward R.D."/>
            <person name="Stajich J.E."/>
            <person name="Johansen J.R."/>
            <person name="Huntemann M."/>
            <person name="Clum A."/>
            <person name="Foster B."/>
            <person name="Foster B."/>
            <person name="Roux S."/>
            <person name="Palaniappan K."/>
            <person name="Varghese N."/>
            <person name="Mukherjee S."/>
            <person name="Reddy T.B.K."/>
            <person name="Daum C."/>
            <person name="Copeland A."/>
            <person name="Chen I.A."/>
            <person name="Ivanova N.N."/>
            <person name="Kyrpides N.C."/>
            <person name="Shapiro N."/>
            <person name="Eloe-Fadrosh E.A."/>
            <person name="Pietrasiak N."/>
        </authorList>
    </citation>
    <scope>NUCLEOTIDE SEQUENCE</scope>
    <source>
        <strain evidence="6">JT2-VF2</strain>
    </source>
</reference>
<dbReference type="SMART" id="SM00342">
    <property type="entry name" value="HTH_ARAC"/>
    <property type="match status" value="1"/>
</dbReference>
<comment type="caution">
    <text evidence="6">The sequence shown here is derived from an EMBL/GenBank/DDBJ whole genome shotgun (WGS) entry which is preliminary data.</text>
</comment>
<organism evidence="6 7">
    <name type="scientific">Mojavia pulchra JT2-VF2</name>
    <dbReference type="NCBI Taxonomy" id="287848"/>
    <lineage>
        <taxon>Bacteria</taxon>
        <taxon>Bacillati</taxon>
        <taxon>Cyanobacteriota</taxon>
        <taxon>Cyanophyceae</taxon>
        <taxon>Nostocales</taxon>
        <taxon>Nostocaceae</taxon>
    </lineage>
</organism>
<dbReference type="InterPro" id="IPR018060">
    <property type="entry name" value="HTH_AraC"/>
</dbReference>
<keyword evidence="2" id="KW-0238">DNA-binding</keyword>
<accession>A0A951Q4J4</accession>
<dbReference type="AlphaFoldDB" id="A0A951Q4J4"/>
<dbReference type="InterPro" id="IPR050204">
    <property type="entry name" value="AraC_XylS_family_regulators"/>
</dbReference>
<proteinExistence type="predicted"/>
<dbReference type="InterPro" id="IPR009057">
    <property type="entry name" value="Homeodomain-like_sf"/>
</dbReference>
<dbReference type="PROSITE" id="PS00041">
    <property type="entry name" value="HTH_ARAC_FAMILY_1"/>
    <property type="match status" value="1"/>
</dbReference>
<dbReference type="SUPFAM" id="SSF46689">
    <property type="entry name" value="Homeodomain-like"/>
    <property type="match status" value="2"/>
</dbReference>
<dbReference type="PANTHER" id="PTHR46796:SF6">
    <property type="entry name" value="ARAC SUBFAMILY"/>
    <property type="match status" value="1"/>
</dbReference>
<dbReference type="EMBL" id="JAHHHN010000022">
    <property type="protein sequence ID" value="MBW4564471.1"/>
    <property type="molecule type" value="Genomic_DNA"/>
</dbReference>
<dbReference type="Gene3D" id="1.10.10.60">
    <property type="entry name" value="Homeodomain-like"/>
    <property type="match status" value="2"/>
</dbReference>
<sequence>MLDEKILTVDFAQRDACSEILPRSPLFSSYDANWDGIRLDHHQQPGYETPEHYFHQHIITISLEQSVTKAERVINGRLQGEYIVYGDVAVIPANTNHLSRWESEAEFLVISLEPTLFTRVAFESVDLQSADIIPRFAAPDPLIQQIGLALHSELKSDGMGSRIYIESLTTTLCIHLLKHYSASTDITESSQNRGLSRLKLRQAISYIQDNLEKDLTLTEISETVGMSMYHFSRLFKQSMGYTPHQYVMNCRIEKAKKLLTRTEQTIDQICQQVGFQSQSHFTNVFRKLIGTTPKVYREKVKI</sequence>
<feature type="domain" description="HTH araC/xylS-type" evidence="5">
    <location>
        <begin position="201"/>
        <end position="299"/>
    </location>
</feature>
<dbReference type="InterPro" id="IPR037923">
    <property type="entry name" value="HTH-like"/>
</dbReference>
<dbReference type="SUPFAM" id="SSF51215">
    <property type="entry name" value="Regulatory protein AraC"/>
    <property type="match status" value="1"/>
</dbReference>
<keyword evidence="4" id="KW-0804">Transcription</keyword>
<protein>
    <submittedName>
        <fullName evidence="6">AraC family transcriptional regulator</fullName>
    </submittedName>
</protein>
<evidence type="ECO:0000256" key="2">
    <source>
        <dbReference type="ARBA" id="ARBA00023125"/>
    </source>
</evidence>
<dbReference type="PROSITE" id="PS01124">
    <property type="entry name" value="HTH_ARAC_FAMILY_2"/>
    <property type="match status" value="1"/>
</dbReference>
<evidence type="ECO:0000313" key="7">
    <source>
        <dbReference type="Proteomes" id="UP000715781"/>
    </source>
</evidence>
<keyword evidence="3" id="KW-0010">Activator</keyword>
<evidence type="ECO:0000259" key="5">
    <source>
        <dbReference type="PROSITE" id="PS01124"/>
    </source>
</evidence>
<keyword evidence="1" id="KW-0805">Transcription regulation</keyword>
<dbReference type="PANTHER" id="PTHR46796">
    <property type="entry name" value="HTH-TYPE TRANSCRIPTIONAL ACTIVATOR RHAS-RELATED"/>
    <property type="match status" value="1"/>
</dbReference>
<dbReference type="Pfam" id="PF12833">
    <property type="entry name" value="HTH_18"/>
    <property type="match status" value="1"/>
</dbReference>
<evidence type="ECO:0000256" key="3">
    <source>
        <dbReference type="ARBA" id="ARBA00023159"/>
    </source>
</evidence>
<dbReference type="GO" id="GO:0043565">
    <property type="term" value="F:sequence-specific DNA binding"/>
    <property type="evidence" value="ECO:0007669"/>
    <property type="project" value="InterPro"/>
</dbReference>
<name>A0A951Q4J4_9NOST</name>
<evidence type="ECO:0000256" key="1">
    <source>
        <dbReference type="ARBA" id="ARBA00023015"/>
    </source>
</evidence>
<dbReference type="Proteomes" id="UP000715781">
    <property type="component" value="Unassembled WGS sequence"/>
</dbReference>
<reference evidence="6" key="1">
    <citation type="submission" date="2021-05" db="EMBL/GenBank/DDBJ databases">
        <authorList>
            <person name="Pietrasiak N."/>
            <person name="Ward R."/>
            <person name="Stajich J.E."/>
            <person name="Kurbessoian T."/>
        </authorList>
    </citation>
    <scope>NUCLEOTIDE SEQUENCE</scope>
    <source>
        <strain evidence="6">JT2-VF2</strain>
    </source>
</reference>
<dbReference type="PRINTS" id="PR00032">
    <property type="entry name" value="HTHARAC"/>
</dbReference>